<proteinExistence type="predicted"/>
<evidence type="ECO:0000256" key="1">
    <source>
        <dbReference type="SAM" id="MobiDB-lite"/>
    </source>
</evidence>
<dbReference type="EMBL" id="JARJLG010000046">
    <property type="protein sequence ID" value="KAJ7761186.1"/>
    <property type="molecule type" value="Genomic_DNA"/>
</dbReference>
<evidence type="ECO:0000313" key="3">
    <source>
        <dbReference type="Proteomes" id="UP001215280"/>
    </source>
</evidence>
<sequence>MALYGQNIGSTLSQKSHDDNTHTIEGCPDLTWKSQHGLSTASKTLGAETASKTLVRRAARGICEWAKPRAAGMRRREGAAPWVGARAAEVWAVAELSCEAHTGVNVLSSGRGRGCAHQQLGWIAARRQGCCKPWLGWGCTQQRLPGRISVSASFCTCAAEEQSWARHTANGQYRRELRTHATGGQPEHQGLEGWWAEEEGA</sequence>
<organism evidence="2 3">
    <name type="scientific">Mycena maculata</name>
    <dbReference type="NCBI Taxonomy" id="230809"/>
    <lineage>
        <taxon>Eukaryota</taxon>
        <taxon>Fungi</taxon>
        <taxon>Dikarya</taxon>
        <taxon>Basidiomycota</taxon>
        <taxon>Agaricomycotina</taxon>
        <taxon>Agaricomycetes</taxon>
        <taxon>Agaricomycetidae</taxon>
        <taxon>Agaricales</taxon>
        <taxon>Marasmiineae</taxon>
        <taxon>Mycenaceae</taxon>
        <taxon>Mycena</taxon>
    </lineage>
</organism>
<keyword evidence="3" id="KW-1185">Reference proteome</keyword>
<protein>
    <submittedName>
        <fullName evidence="2">Uncharacterized protein</fullName>
    </submittedName>
</protein>
<feature type="region of interest" description="Disordered" evidence="1">
    <location>
        <begin position="179"/>
        <end position="201"/>
    </location>
</feature>
<dbReference type="AlphaFoldDB" id="A0AAD7NHE8"/>
<gene>
    <name evidence="2" type="ORF">DFH07DRAFT_771517</name>
</gene>
<reference evidence="2" key="1">
    <citation type="submission" date="2023-03" db="EMBL/GenBank/DDBJ databases">
        <title>Massive genome expansion in bonnet fungi (Mycena s.s.) driven by repeated elements and novel gene families across ecological guilds.</title>
        <authorList>
            <consortium name="Lawrence Berkeley National Laboratory"/>
            <person name="Harder C.B."/>
            <person name="Miyauchi S."/>
            <person name="Viragh M."/>
            <person name="Kuo A."/>
            <person name="Thoen E."/>
            <person name="Andreopoulos B."/>
            <person name="Lu D."/>
            <person name="Skrede I."/>
            <person name="Drula E."/>
            <person name="Henrissat B."/>
            <person name="Morin E."/>
            <person name="Kohler A."/>
            <person name="Barry K."/>
            <person name="LaButti K."/>
            <person name="Morin E."/>
            <person name="Salamov A."/>
            <person name="Lipzen A."/>
            <person name="Mereny Z."/>
            <person name="Hegedus B."/>
            <person name="Baldrian P."/>
            <person name="Stursova M."/>
            <person name="Weitz H."/>
            <person name="Taylor A."/>
            <person name="Grigoriev I.V."/>
            <person name="Nagy L.G."/>
            <person name="Martin F."/>
            <person name="Kauserud H."/>
        </authorList>
    </citation>
    <scope>NUCLEOTIDE SEQUENCE</scope>
    <source>
        <strain evidence="2">CBHHK188m</strain>
    </source>
</reference>
<comment type="caution">
    <text evidence="2">The sequence shown here is derived from an EMBL/GenBank/DDBJ whole genome shotgun (WGS) entry which is preliminary data.</text>
</comment>
<accession>A0AAD7NHE8</accession>
<feature type="region of interest" description="Disordered" evidence="1">
    <location>
        <begin position="1"/>
        <end position="22"/>
    </location>
</feature>
<dbReference type="Proteomes" id="UP001215280">
    <property type="component" value="Unassembled WGS sequence"/>
</dbReference>
<evidence type="ECO:0000313" key="2">
    <source>
        <dbReference type="EMBL" id="KAJ7761186.1"/>
    </source>
</evidence>
<name>A0AAD7NHE8_9AGAR</name>